<keyword evidence="3" id="KW-0645">Protease</keyword>
<dbReference type="Pfam" id="PF17676">
    <property type="entry name" value="Peptidase_S66C"/>
    <property type="match status" value="1"/>
</dbReference>
<dbReference type="Gene3D" id="3.40.50.10740">
    <property type="entry name" value="Class I glutamine amidotransferase-like"/>
    <property type="match status" value="1"/>
</dbReference>
<evidence type="ECO:0000256" key="3">
    <source>
        <dbReference type="ARBA" id="ARBA00022670"/>
    </source>
</evidence>
<gene>
    <name evidence="8" type="ORF">ACFOWX_10575</name>
</gene>
<dbReference type="SUPFAM" id="SSF52317">
    <property type="entry name" value="Class I glutamine amidotransferase-like"/>
    <property type="match status" value="1"/>
</dbReference>
<comment type="similarity">
    <text evidence="1">Belongs to the peptidase S66 family.</text>
</comment>
<dbReference type="RefSeq" id="WP_381423890.1">
    <property type="nucleotide sequence ID" value="NZ_JBHSDH010000013.1"/>
</dbReference>
<evidence type="ECO:0000256" key="5">
    <source>
        <dbReference type="ARBA" id="ARBA00022825"/>
    </source>
</evidence>
<dbReference type="InterPro" id="IPR027478">
    <property type="entry name" value="LdcA_N"/>
</dbReference>
<dbReference type="InterPro" id="IPR003507">
    <property type="entry name" value="S66_fam"/>
</dbReference>
<keyword evidence="9" id="KW-1185">Reference proteome</keyword>
<dbReference type="CDD" id="cd07025">
    <property type="entry name" value="Peptidase_S66"/>
    <property type="match status" value="1"/>
</dbReference>
<dbReference type="InterPro" id="IPR040449">
    <property type="entry name" value="Peptidase_S66_N"/>
</dbReference>
<evidence type="ECO:0000259" key="6">
    <source>
        <dbReference type="Pfam" id="PF02016"/>
    </source>
</evidence>
<keyword evidence="2" id="KW-0121">Carboxypeptidase</keyword>
<dbReference type="InterPro" id="IPR029062">
    <property type="entry name" value="Class_I_gatase-like"/>
</dbReference>
<dbReference type="InterPro" id="IPR027461">
    <property type="entry name" value="Carboxypeptidase_A_C_sf"/>
</dbReference>
<evidence type="ECO:0000256" key="2">
    <source>
        <dbReference type="ARBA" id="ARBA00022645"/>
    </source>
</evidence>
<dbReference type="PANTHER" id="PTHR30237:SF2">
    <property type="entry name" value="MUREIN TETRAPEPTIDE CARBOXYPEPTIDASE"/>
    <property type="match status" value="1"/>
</dbReference>
<dbReference type="PANTHER" id="PTHR30237">
    <property type="entry name" value="MURAMOYLTETRAPEPTIDE CARBOXYPEPTIDASE"/>
    <property type="match status" value="1"/>
</dbReference>
<dbReference type="Pfam" id="PF02016">
    <property type="entry name" value="Peptidase_S66"/>
    <property type="match status" value="1"/>
</dbReference>
<feature type="domain" description="LD-carboxypeptidase C-terminal" evidence="7">
    <location>
        <begin position="166"/>
        <end position="271"/>
    </location>
</feature>
<keyword evidence="5" id="KW-0720">Serine protease</keyword>
<sequence>MKIGICAPSTPFSRPDAARVTSLAEKEFPHVKLIWHEQCFAEQGHFAGCDADRLAAFTSMANDATIGAIWFVRGGYGACRIAEDAVRRLGDTARDKIYMGYSDAGNMLGALYRAGIGFPVYGPMPTDIRREGGEVAVCRALSWITGADRSAVEPAVQLGARYAAFNLMTLSMMIGTPVMPDLSGHVLMIEEVSEHLYAFDRAMFHVTSALSDAGLAGIMLGRVGDVPENDRPFGEEPEEIARRWCARTGIAYLGRADIGHDADNKVVPFGLATAPSTP</sequence>
<dbReference type="EMBL" id="JBHSDH010000013">
    <property type="protein sequence ID" value="MFC4292857.1"/>
    <property type="molecule type" value="Genomic_DNA"/>
</dbReference>
<evidence type="ECO:0000256" key="1">
    <source>
        <dbReference type="ARBA" id="ARBA00010233"/>
    </source>
</evidence>
<feature type="domain" description="LD-carboxypeptidase N-terminal" evidence="6">
    <location>
        <begin position="3"/>
        <end position="116"/>
    </location>
</feature>
<evidence type="ECO:0000313" key="8">
    <source>
        <dbReference type="EMBL" id="MFC4292857.1"/>
    </source>
</evidence>
<evidence type="ECO:0000313" key="9">
    <source>
        <dbReference type="Proteomes" id="UP001595887"/>
    </source>
</evidence>
<dbReference type="Proteomes" id="UP001595887">
    <property type="component" value="Unassembled WGS sequence"/>
</dbReference>
<comment type="caution">
    <text evidence="8">The sequence shown here is derived from an EMBL/GenBank/DDBJ whole genome shotgun (WGS) entry which is preliminary data.</text>
</comment>
<dbReference type="Gene3D" id="3.50.30.60">
    <property type="entry name" value="LD-carboxypeptidase A C-terminal domain-like"/>
    <property type="match status" value="1"/>
</dbReference>
<proteinExistence type="inferred from homology"/>
<reference evidence="9" key="1">
    <citation type="journal article" date="2019" name="Int. J. Syst. Evol. Microbiol.">
        <title>The Global Catalogue of Microorganisms (GCM) 10K type strain sequencing project: providing services to taxonomists for standard genome sequencing and annotation.</title>
        <authorList>
            <consortium name="The Broad Institute Genomics Platform"/>
            <consortium name="The Broad Institute Genome Sequencing Center for Infectious Disease"/>
            <person name="Wu L."/>
            <person name="Ma J."/>
        </authorList>
    </citation>
    <scope>NUCLEOTIDE SEQUENCE [LARGE SCALE GENOMIC DNA]</scope>
    <source>
        <strain evidence="9">CECT 8531</strain>
    </source>
</reference>
<organism evidence="8 9">
    <name type="scientific">Sphingorhabdus arenilitoris</name>
    <dbReference type="NCBI Taxonomy" id="1490041"/>
    <lineage>
        <taxon>Bacteria</taxon>
        <taxon>Pseudomonadati</taxon>
        <taxon>Pseudomonadota</taxon>
        <taxon>Alphaproteobacteria</taxon>
        <taxon>Sphingomonadales</taxon>
        <taxon>Sphingomonadaceae</taxon>
        <taxon>Sphingorhabdus</taxon>
    </lineage>
</organism>
<evidence type="ECO:0000256" key="4">
    <source>
        <dbReference type="ARBA" id="ARBA00022801"/>
    </source>
</evidence>
<dbReference type="SUPFAM" id="SSF141986">
    <property type="entry name" value="LD-carboxypeptidase A C-terminal domain-like"/>
    <property type="match status" value="1"/>
</dbReference>
<dbReference type="InterPro" id="IPR040921">
    <property type="entry name" value="Peptidase_S66C"/>
</dbReference>
<evidence type="ECO:0000259" key="7">
    <source>
        <dbReference type="Pfam" id="PF17676"/>
    </source>
</evidence>
<protein>
    <submittedName>
        <fullName evidence="8">LD-carboxypeptidase</fullName>
    </submittedName>
</protein>
<name>A0ABV8RHM8_9SPHN</name>
<accession>A0ABV8RHM8</accession>
<keyword evidence="4" id="KW-0378">Hydrolase</keyword>